<proteinExistence type="predicted"/>
<dbReference type="InterPro" id="IPR010982">
    <property type="entry name" value="Lambda_DNA-bd_dom_sf"/>
</dbReference>
<dbReference type="HOGENOM" id="CLU_066192_2_4_9"/>
<evidence type="ECO:0000256" key="2">
    <source>
        <dbReference type="SAM" id="Phobius"/>
    </source>
</evidence>
<evidence type="ECO:0000256" key="1">
    <source>
        <dbReference type="ARBA" id="ARBA00023125"/>
    </source>
</evidence>
<sequence>MIGKKIKDIRLQNKCSQKEFAEKINVTRQTVCNWEGDKTVPDIYNILTICKTFNCDLSCFVDDKPKVGKEEIQKEVSIQPHYIYLIALTGILSWIIPSLVVVNFIELIIFYFFIKVTKVERYLTLGICLFYTATFFIYYDFYYQVLLSLLPV</sequence>
<dbReference type="GO" id="GO:0003677">
    <property type="term" value="F:DNA binding"/>
    <property type="evidence" value="ECO:0007669"/>
    <property type="project" value="UniProtKB-KW"/>
</dbReference>
<dbReference type="Pfam" id="PF01381">
    <property type="entry name" value="HTH_3"/>
    <property type="match status" value="1"/>
</dbReference>
<dbReference type="SUPFAM" id="SSF47413">
    <property type="entry name" value="lambda repressor-like DNA-binding domains"/>
    <property type="match status" value="1"/>
</dbReference>
<evidence type="ECO:0000313" key="4">
    <source>
        <dbReference type="EMBL" id="EKU93729.1"/>
    </source>
</evidence>
<organism evidence="4 5">
    <name type="scientific">Alloiococcus otitis ATCC 51267</name>
    <dbReference type="NCBI Taxonomy" id="883081"/>
    <lineage>
        <taxon>Bacteria</taxon>
        <taxon>Bacillati</taxon>
        <taxon>Bacillota</taxon>
        <taxon>Bacilli</taxon>
        <taxon>Lactobacillales</taxon>
        <taxon>Carnobacteriaceae</taxon>
        <taxon>Alloiococcus</taxon>
    </lineage>
</organism>
<keyword evidence="2" id="KW-0812">Transmembrane</keyword>
<dbReference type="SMART" id="SM00530">
    <property type="entry name" value="HTH_XRE"/>
    <property type="match status" value="1"/>
</dbReference>
<feature type="domain" description="HTH cro/C1-type" evidence="3">
    <location>
        <begin position="6"/>
        <end position="60"/>
    </location>
</feature>
<dbReference type="Gene3D" id="1.10.260.40">
    <property type="entry name" value="lambda repressor-like DNA-binding domains"/>
    <property type="match status" value="1"/>
</dbReference>
<keyword evidence="2" id="KW-1133">Transmembrane helix</keyword>
<evidence type="ECO:0000259" key="3">
    <source>
        <dbReference type="PROSITE" id="PS50943"/>
    </source>
</evidence>
<dbReference type="CDD" id="cd00093">
    <property type="entry name" value="HTH_XRE"/>
    <property type="match status" value="1"/>
</dbReference>
<gene>
    <name evidence="4" type="ORF">HMPREF9698_00677</name>
</gene>
<dbReference type="Proteomes" id="UP000009875">
    <property type="component" value="Unassembled WGS sequence"/>
</dbReference>
<dbReference type="InterPro" id="IPR001387">
    <property type="entry name" value="Cro/C1-type_HTH"/>
</dbReference>
<comment type="caution">
    <text evidence="4">The sequence shown here is derived from an EMBL/GenBank/DDBJ whole genome shotgun (WGS) entry which is preliminary data.</text>
</comment>
<dbReference type="PROSITE" id="PS50943">
    <property type="entry name" value="HTH_CROC1"/>
    <property type="match status" value="1"/>
</dbReference>
<dbReference type="AlphaFoldDB" id="K9E928"/>
<feature type="transmembrane region" description="Helical" evidence="2">
    <location>
        <begin position="82"/>
        <end position="114"/>
    </location>
</feature>
<keyword evidence="5" id="KW-1185">Reference proteome</keyword>
<protein>
    <recommendedName>
        <fullName evidence="3">HTH cro/C1-type domain-containing protein</fullName>
    </recommendedName>
</protein>
<keyword evidence="1" id="KW-0238">DNA-binding</keyword>
<reference evidence="4 5" key="1">
    <citation type="submission" date="2012-09" db="EMBL/GenBank/DDBJ databases">
        <title>The Genome Sequence of Alloiococcus otitis ATCC 51267.</title>
        <authorList>
            <consortium name="The Broad Institute Genome Sequencing Platform"/>
            <person name="Earl A."/>
            <person name="Ward D."/>
            <person name="Feldgarden M."/>
            <person name="Gevers D."/>
            <person name="Huys G."/>
            <person name="Walker B."/>
            <person name="Young S.K."/>
            <person name="Zeng Q."/>
            <person name="Gargeya S."/>
            <person name="Fitzgerald M."/>
            <person name="Haas B."/>
            <person name="Abouelleil A."/>
            <person name="Alvarado L."/>
            <person name="Arachchi H.M."/>
            <person name="Berlin A.M."/>
            <person name="Chapman S.B."/>
            <person name="Goldberg J."/>
            <person name="Griggs A."/>
            <person name="Gujja S."/>
            <person name="Hansen M."/>
            <person name="Howarth C."/>
            <person name="Imamovic A."/>
            <person name="Larimer J."/>
            <person name="McCowen C."/>
            <person name="Montmayeur A."/>
            <person name="Murphy C."/>
            <person name="Neiman D."/>
            <person name="Pearson M."/>
            <person name="Priest M."/>
            <person name="Roberts A."/>
            <person name="Saif S."/>
            <person name="Shea T."/>
            <person name="Sisk P."/>
            <person name="Sykes S."/>
            <person name="Wortman J."/>
            <person name="Nusbaum C."/>
            <person name="Birren B."/>
        </authorList>
    </citation>
    <scope>NUCLEOTIDE SEQUENCE [LARGE SCALE GENOMIC DNA]</scope>
    <source>
        <strain evidence="4 5">ATCC 51267</strain>
    </source>
</reference>
<dbReference type="EMBL" id="AGXA01000016">
    <property type="protein sequence ID" value="EKU93729.1"/>
    <property type="molecule type" value="Genomic_DNA"/>
</dbReference>
<name>K9E928_9LACT</name>
<dbReference type="PANTHER" id="PTHR46558:SF4">
    <property type="entry name" value="DNA-BIDING PHAGE PROTEIN"/>
    <property type="match status" value="1"/>
</dbReference>
<feature type="transmembrane region" description="Helical" evidence="2">
    <location>
        <begin position="121"/>
        <end position="139"/>
    </location>
</feature>
<dbReference type="PANTHER" id="PTHR46558">
    <property type="entry name" value="TRACRIPTIONAL REGULATORY PROTEIN-RELATED-RELATED"/>
    <property type="match status" value="1"/>
</dbReference>
<dbReference type="RefSeq" id="WP_003777372.1">
    <property type="nucleotide sequence ID" value="NZ_JH992958.1"/>
</dbReference>
<dbReference type="STRING" id="883081.HMPREF9698_00677"/>
<accession>K9E928</accession>
<dbReference type="eggNOG" id="COG1476">
    <property type="taxonomic scope" value="Bacteria"/>
</dbReference>
<evidence type="ECO:0000313" key="5">
    <source>
        <dbReference type="Proteomes" id="UP000009875"/>
    </source>
</evidence>
<dbReference type="OrthoDB" id="4427456at2"/>
<keyword evidence="2" id="KW-0472">Membrane</keyword>